<protein>
    <submittedName>
        <fullName evidence="12">M10 family metallopeptidase</fullName>
    </submittedName>
</protein>
<dbReference type="InterPro" id="IPR001818">
    <property type="entry name" value="Pept_M10_metallopeptidase"/>
</dbReference>
<organism evidence="12 13">
    <name type="scientific">Pseudomonas rhodesiae</name>
    <dbReference type="NCBI Taxonomy" id="76760"/>
    <lineage>
        <taxon>Bacteria</taxon>
        <taxon>Pseudomonadati</taxon>
        <taxon>Pseudomonadota</taxon>
        <taxon>Gammaproteobacteria</taxon>
        <taxon>Pseudomonadales</taxon>
        <taxon>Pseudomonadaceae</taxon>
        <taxon>Pseudomonas</taxon>
    </lineage>
</organism>
<comment type="subcellular location">
    <subcellularLocation>
        <location evidence="1">Secreted</location>
    </subcellularLocation>
</comment>
<dbReference type="SUPFAM" id="SSF55486">
    <property type="entry name" value="Metalloproteases ('zincins'), catalytic domain"/>
    <property type="match status" value="1"/>
</dbReference>
<dbReference type="Pfam" id="PF00413">
    <property type="entry name" value="Peptidase_M10"/>
    <property type="match status" value="1"/>
</dbReference>
<gene>
    <name evidence="12" type="ORF">YA0853_16315</name>
</gene>
<evidence type="ECO:0000256" key="9">
    <source>
        <dbReference type="PIRSR" id="PIRSR001205-1"/>
    </source>
</evidence>
<dbReference type="InterPro" id="IPR013858">
    <property type="entry name" value="Peptidase_M10B_C"/>
</dbReference>
<dbReference type="CDD" id="cd04277">
    <property type="entry name" value="ZnMc_serralysin_like"/>
    <property type="match status" value="1"/>
</dbReference>
<feature type="active site" evidence="9">
    <location>
        <position position="195"/>
    </location>
</feature>
<dbReference type="PIRSF" id="PIRSF001205">
    <property type="entry name" value="Peptidase_M10B"/>
    <property type="match status" value="1"/>
</dbReference>
<dbReference type="SUPFAM" id="SSF51120">
    <property type="entry name" value="beta-Roll"/>
    <property type="match status" value="1"/>
</dbReference>
<comment type="caution">
    <text evidence="12">The sequence shown here is derived from an EMBL/GenBank/DDBJ whole genome shotgun (WGS) entry which is preliminary data.</text>
</comment>
<dbReference type="GO" id="GO:0031012">
    <property type="term" value="C:extracellular matrix"/>
    <property type="evidence" value="ECO:0007669"/>
    <property type="project" value="InterPro"/>
</dbReference>
<dbReference type="GO" id="GO:0008270">
    <property type="term" value="F:zinc ion binding"/>
    <property type="evidence" value="ECO:0007669"/>
    <property type="project" value="InterPro"/>
</dbReference>
<dbReference type="GO" id="GO:0005509">
    <property type="term" value="F:calcium ion binding"/>
    <property type="evidence" value="ECO:0007669"/>
    <property type="project" value="InterPro"/>
</dbReference>
<keyword evidence="4 10" id="KW-0479">Metal-binding</keyword>
<evidence type="ECO:0000256" key="6">
    <source>
        <dbReference type="ARBA" id="ARBA00022801"/>
    </source>
</evidence>
<dbReference type="GO" id="GO:0005615">
    <property type="term" value="C:extracellular space"/>
    <property type="evidence" value="ECO:0007669"/>
    <property type="project" value="InterPro"/>
</dbReference>
<evidence type="ECO:0000256" key="5">
    <source>
        <dbReference type="ARBA" id="ARBA00022737"/>
    </source>
</evidence>
<dbReference type="AlphaFoldDB" id="A0A8I1E5F1"/>
<sequence length="503" mass="54912">MTNSPTITISPYASATVTQLDRVLHADQRGGGREINGKPSYSIQQAADEITRDNLRWPDLNGDGKTDIAYRFLTTAGQSFRQLGLTQFSEFNQAQKESALRAMEHWSDVANLSFTQASPGTQEDGNISFGNFALDPQGRNAFASLPPSEGARQFMASRPRAQINVPVAEVWLNGTEDAHTAPSHNNEGHKTLAHEVGHALGLGHPFRSHPAGASYNTATYAEDTGGHSVMSYWSEHHSGQSFHKNGMHHSPSTPMVDDIAAMQKLYGVNHQTRTGDTTYGFNSNADREAYHLHSNADAPVFTVWDGGGTDTLDFSGFSQNQVINLNEGTPSDIGGMRKNVFIAKGTTIENAKGGAGDDILIGNAAQNELSGGGGKNTYVFLTPEQSTPQAPDRITDFVSGRDKIDISNLRATGPESTYIDESNYSPIEELRNGLNSTRPRRDIAQKPVELVSKFSGEGRQVMLTYDENARQEVLQIDLDGDRRADFMLKIDSEQMLSWGDFVK</sequence>
<comment type="cofactor">
    <cofactor evidence="10">
        <name>Zn(2+)</name>
        <dbReference type="ChEBI" id="CHEBI:29105"/>
    </cofactor>
    <text evidence="10">Binds 1 zinc ion per subunit.</text>
</comment>
<dbReference type="GO" id="GO:0004222">
    <property type="term" value="F:metalloendopeptidase activity"/>
    <property type="evidence" value="ECO:0007669"/>
    <property type="project" value="InterPro"/>
</dbReference>
<evidence type="ECO:0000256" key="4">
    <source>
        <dbReference type="ARBA" id="ARBA00022723"/>
    </source>
</evidence>
<keyword evidence="8" id="KW-0482">Metalloprotease</keyword>
<dbReference type="EMBL" id="JAEILH010000024">
    <property type="protein sequence ID" value="MBI6625213.1"/>
    <property type="molecule type" value="Genomic_DNA"/>
</dbReference>
<keyword evidence="2" id="KW-0964">Secreted</keyword>
<evidence type="ECO:0000313" key="12">
    <source>
        <dbReference type="EMBL" id="MBI6625213.1"/>
    </source>
</evidence>
<accession>A0A8I1E5F1</accession>
<dbReference type="InterPro" id="IPR016294">
    <property type="entry name" value="Pept_M10B"/>
</dbReference>
<proteinExistence type="predicted"/>
<dbReference type="Proteomes" id="UP000645865">
    <property type="component" value="Unassembled WGS sequence"/>
</dbReference>
<dbReference type="Gene3D" id="3.40.390.10">
    <property type="entry name" value="Collagenase (Catalytic Domain)"/>
    <property type="match status" value="1"/>
</dbReference>
<dbReference type="RefSeq" id="WP_052229496.1">
    <property type="nucleotide sequence ID" value="NZ_CAXISD010000031.1"/>
</dbReference>
<dbReference type="Gene3D" id="2.150.10.10">
    <property type="entry name" value="Serralysin-like metalloprotease, C-terminal"/>
    <property type="match status" value="1"/>
</dbReference>
<evidence type="ECO:0000313" key="13">
    <source>
        <dbReference type="Proteomes" id="UP000645865"/>
    </source>
</evidence>
<dbReference type="Pfam" id="PF08548">
    <property type="entry name" value="Peptidase_M10_C"/>
    <property type="match status" value="2"/>
</dbReference>
<dbReference type="PANTHER" id="PTHR10201">
    <property type="entry name" value="MATRIX METALLOPROTEINASE"/>
    <property type="match status" value="1"/>
</dbReference>
<dbReference type="SMART" id="SM00235">
    <property type="entry name" value="ZnMc"/>
    <property type="match status" value="1"/>
</dbReference>
<feature type="binding site" evidence="10">
    <location>
        <position position="204"/>
    </location>
    <ligand>
        <name>Zn(2+)</name>
        <dbReference type="ChEBI" id="CHEBI:29105"/>
        <note>catalytic</note>
    </ligand>
</feature>
<dbReference type="InterPro" id="IPR011049">
    <property type="entry name" value="Serralysin-like_metalloprot_C"/>
</dbReference>
<evidence type="ECO:0000256" key="10">
    <source>
        <dbReference type="PIRSR" id="PIRSR001205-2"/>
    </source>
</evidence>
<dbReference type="PANTHER" id="PTHR10201:SF323">
    <property type="entry name" value="MATRIX METALLOPROTEINASE-21"/>
    <property type="match status" value="1"/>
</dbReference>
<evidence type="ECO:0000259" key="11">
    <source>
        <dbReference type="SMART" id="SM00235"/>
    </source>
</evidence>
<dbReference type="GO" id="GO:0006508">
    <property type="term" value="P:proteolysis"/>
    <property type="evidence" value="ECO:0007669"/>
    <property type="project" value="UniProtKB-KW"/>
</dbReference>
<evidence type="ECO:0000256" key="2">
    <source>
        <dbReference type="ARBA" id="ARBA00022525"/>
    </source>
</evidence>
<name>A0A8I1E5F1_9PSED</name>
<keyword evidence="5" id="KW-0677">Repeat</keyword>
<feature type="domain" description="Peptidase metallopeptidase" evidence="11">
    <location>
        <begin position="53"/>
        <end position="241"/>
    </location>
</feature>
<keyword evidence="6" id="KW-0378">Hydrolase</keyword>
<evidence type="ECO:0000256" key="7">
    <source>
        <dbReference type="ARBA" id="ARBA00022833"/>
    </source>
</evidence>
<evidence type="ECO:0000256" key="3">
    <source>
        <dbReference type="ARBA" id="ARBA00022670"/>
    </source>
</evidence>
<keyword evidence="3" id="KW-0645">Protease</keyword>
<feature type="binding site" evidence="10">
    <location>
        <position position="194"/>
    </location>
    <ligand>
        <name>Zn(2+)</name>
        <dbReference type="ChEBI" id="CHEBI:29105"/>
        <note>catalytic</note>
    </ligand>
</feature>
<evidence type="ECO:0000256" key="1">
    <source>
        <dbReference type="ARBA" id="ARBA00004613"/>
    </source>
</evidence>
<dbReference type="InterPro" id="IPR034033">
    <property type="entry name" value="Serralysin-like"/>
</dbReference>
<keyword evidence="7 10" id="KW-0862">Zinc</keyword>
<dbReference type="InterPro" id="IPR024079">
    <property type="entry name" value="MetalloPept_cat_dom_sf"/>
</dbReference>
<dbReference type="InterPro" id="IPR006026">
    <property type="entry name" value="Peptidase_Metallo"/>
</dbReference>
<reference evidence="12" key="1">
    <citation type="submission" date="2020-12" db="EMBL/GenBank/DDBJ databases">
        <title>Comparative genomic insights into the epidemiology and virulence of plant pathogenic Pseudomonads from Turkey.</title>
        <authorList>
            <person name="Dillon M."/>
            <person name="Ruiz-Bedoya T."/>
            <person name="Bendalovic-Torma C."/>
            <person name="Guttman K.M."/>
            <person name="Kwak H."/>
            <person name="Middleton M.A."/>
            <person name="Wang P.W."/>
            <person name="Horuz S."/>
            <person name="Aysan Y."/>
            <person name="Guttman D.S."/>
        </authorList>
    </citation>
    <scope>NUCLEOTIDE SEQUENCE</scope>
    <source>
        <strain evidence="12">S5_IA_3a</strain>
    </source>
</reference>
<evidence type="ECO:0000256" key="8">
    <source>
        <dbReference type="ARBA" id="ARBA00023049"/>
    </source>
</evidence>
<feature type="binding site" evidence="10">
    <location>
        <position position="198"/>
    </location>
    <ligand>
        <name>Zn(2+)</name>
        <dbReference type="ChEBI" id="CHEBI:29105"/>
        <note>catalytic</note>
    </ligand>
</feature>